<evidence type="ECO:0000256" key="3">
    <source>
        <dbReference type="ARBA" id="ARBA00022833"/>
    </source>
</evidence>
<dbReference type="InterPro" id="IPR001841">
    <property type="entry name" value="Znf_RING"/>
</dbReference>
<dbReference type="SUPFAM" id="SSF57850">
    <property type="entry name" value="RING/U-box"/>
    <property type="match status" value="1"/>
</dbReference>
<feature type="domain" description="RING-type" evidence="5">
    <location>
        <begin position="202"/>
        <end position="242"/>
    </location>
</feature>
<keyword evidence="6" id="KW-0436">Ligase</keyword>
<evidence type="ECO:0000313" key="7">
    <source>
        <dbReference type="Proteomes" id="UP000584880"/>
    </source>
</evidence>
<dbReference type="GO" id="GO:0016874">
    <property type="term" value="F:ligase activity"/>
    <property type="evidence" value="ECO:0007669"/>
    <property type="project" value="UniProtKB-KW"/>
</dbReference>
<dbReference type="PROSITE" id="PS50089">
    <property type="entry name" value="ZF_RING_2"/>
    <property type="match status" value="1"/>
</dbReference>
<gene>
    <name evidence="6" type="primary">Dzip3_0</name>
    <name evidence="6" type="ORF">PTIVIO_R15863</name>
</gene>
<protein>
    <submittedName>
        <fullName evidence="6">DZIP3 ligase</fullName>
    </submittedName>
</protein>
<dbReference type="GO" id="GO:0008270">
    <property type="term" value="F:zinc ion binding"/>
    <property type="evidence" value="ECO:0007669"/>
    <property type="project" value="UniProtKB-KW"/>
</dbReference>
<dbReference type="SMART" id="SM00184">
    <property type="entry name" value="RING"/>
    <property type="match status" value="1"/>
</dbReference>
<dbReference type="PANTHER" id="PTHR17550:SF4">
    <property type="entry name" value="E3 UBIQUITIN-PROTEIN LIGASE TTC3"/>
    <property type="match status" value="1"/>
</dbReference>
<proteinExistence type="predicted"/>
<sequence length="273" mass="31847">TSQRKLQEIRRCFTRQPGESLLAWLSRCWVLGANMDIFLNSTEAKQLGSLSRDVAIDKRLGTRIGTCSLWRRLVSSVREAYPFEDDLIVYRDRWNDELEGIQYLTELTLVDILYWNSWDKRCIDNPGDAYCSWRAWEKFRKSAPPPYAKALSAIPWHRELKVKTLMDCVRDYTLNLSSLPQDSLSYGHTQPKECAASSDDPCTICHEELSRDSCELECGHEFHRECIRTWLQEHSSTCPICRVYAVLPTEVPKRPAWNNSKRYKARAWKRSGF</sequence>
<evidence type="ECO:0000256" key="2">
    <source>
        <dbReference type="ARBA" id="ARBA00022771"/>
    </source>
</evidence>
<dbReference type="EMBL" id="VZRJ01004330">
    <property type="protein sequence ID" value="NWV06137.1"/>
    <property type="molecule type" value="Genomic_DNA"/>
</dbReference>
<name>A0A7K6BXL7_PTIVI</name>
<dbReference type="Gene3D" id="3.30.40.10">
    <property type="entry name" value="Zinc/RING finger domain, C3HC4 (zinc finger)"/>
    <property type="match status" value="1"/>
</dbReference>
<reference evidence="6 7" key="1">
    <citation type="submission" date="2019-09" db="EMBL/GenBank/DDBJ databases">
        <title>Bird 10,000 Genomes (B10K) Project - Family phase.</title>
        <authorList>
            <person name="Zhang G."/>
        </authorList>
    </citation>
    <scope>NUCLEOTIDE SEQUENCE [LARGE SCALE GENOMIC DNA]</scope>
    <source>
        <strain evidence="6">B10K-DU-012-10</strain>
        <tissue evidence="6">Blood</tissue>
    </source>
</reference>
<keyword evidence="7" id="KW-1185">Reference proteome</keyword>
<dbReference type="Proteomes" id="UP000584880">
    <property type="component" value="Unassembled WGS sequence"/>
</dbReference>
<feature type="non-terminal residue" evidence="6">
    <location>
        <position position="273"/>
    </location>
</feature>
<dbReference type="AlphaFoldDB" id="A0A7K6BXL7"/>
<feature type="non-terminal residue" evidence="6">
    <location>
        <position position="1"/>
    </location>
</feature>
<organism evidence="6 7">
    <name type="scientific">Ptilonorhynchus violaceus</name>
    <name type="common">Satin bowerbird</name>
    <name type="synonym">Pyrrhocorax violaceus</name>
    <dbReference type="NCBI Taxonomy" id="28724"/>
    <lineage>
        <taxon>Eukaryota</taxon>
        <taxon>Metazoa</taxon>
        <taxon>Chordata</taxon>
        <taxon>Craniata</taxon>
        <taxon>Vertebrata</taxon>
        <taxon>Euteleostomi</taxon>
        <taxon>Archelosauria</taxon>
        <taxon>Archosauria</taxon>
        <taxon>Dinosauria</taxon>
        <taxon>Saurischia</taxon>
        <taxon>Theropoda</taxon>
        <taxon>Coelurosauria</taxon>
        <taxon>Aves</taxon>
        <taxon>Neognathae</taxon>
        <taxon>Neoaves</taxon>
        <taxon>Telluraves</taxon>
        <taxon>Australaves</taxon>
        <taxon>Passeriformes</taxon>
        <taxon>Ptilonorhynchidae</taxon>
        <taxon>Ptilonorhynchus</taxon>
    </lineage>
</organism>
<accession>A0A7K6BXL7</accession>
<keyword evidence="1" id="KW-0479">Metal-binding</keyword>
<evidence type="ECO:0000313" key="6">
    <source>
        <dbReference type="EMBL" id="NWV06137.1"/>
    </source>
</evidence>
<keyword evidence="2 4" id="KW-0863">Zinc-finger</keyword>
<keyword evidence="3" id="KW-0862">Zinc</keyword>
<dbReference type="InterPro" id="IPR013083">
    <property type="entry name" value="Znf_RING/FYVE/PHD"/>
</dbReference>
<evidence type="ECO:0000256" key="1">
    <source>
        <dbReference type="ARBA" id="ARBA00022723"/>
    </source>
</evidence>
<comment type="caution">
    <text evidence="6">The sequence shown here is derived from an EMBL/GenBank/DDBJ whole genome shotgun (WGS) entry which is preliminary data.</text>
</comment>
<evidence type="ECO:0000259" key="5">
    <source>
        <dbReference type="PROSITE" id="PS50089"/>
    </source>
</evidence>
<evidence type="ECO:0000256" key="4">
    <source>
        <dbReference type="PROSITE-ProRule" id="PRU00175"/>
    </source>
</evidence>
<dbReference type="Pfam" id="PF13639">
    <property type="entry name" value="zf-RING_2"/>
    <property type="match status" value="1"/>
</dbReference>
<dbReference type="PANTHER" id="PTHR17550">
    <property type="entry name" value="E3 UBIQUITIN-PROTEIN LIGASE TTC3"/>
    <property type="match status" value="1"/>
</dbReference>